<evidence type="ECO:0000256" key="5">
    <source>
        <dbReference type="ARBA" id="ARBA00022989"/>
    </source>
</evidence>
<organism evidence="9 10">
    <name type="scientific">Povalibacter uvarum</name>
    <dbReference type="NCBI Taxonomy" id="732238"/>
    <lineage>
        <taxon>Bacteria</taxon>
        <taxon>Pseudomonadati</taxon>
        <taxon>Pseudomonadota</taxon>
        <taxon>Gammaproteobacteria</taxon>
        <taxon>Steroidobacterales</taxon>
        <taxon>Steroidobacteraceae</taxon>
        <taxon>Povalibacter</taxon>
    </lineage>
</organism>
<dbReference type="Pfam" id="PF02472">
    <property type="entry name" value="ExbD"/>
    <property type="match status" value="1"/>
</dbReference>
<keyword evidence="7" id="KW-0653">Protein transport</keyword>
<evidence type="ECO:0000256" key="4">
    <source>
        <dbReference type="ARBA" id="ARBA00022692"/>
    </source>
</evidence>
<keyword evidence="6 8" id="KW-0472">Membrane</keyword>
<dbReference type="InterPro" id="IPR003400">
    <property type="entry name" value="ExbD"/>
</dbReference>
<keyword evidence="4 7" id="KW-0812">Transmembrane</keyword>
<feature type="transmembrane region" description="Helical" evidence="8">
    <location>
        <begin position="21"/>
        <end position="42"/>
    </location>
</feature>
<evidence type="ECO:0000256" key="8">
    <source>
        <dbReference type="SAM" id="Phobius"/>
    </source>
</evidence>
<evidence type="ECO:0000256" key="6">
    <source>
        <dbReference type="ARBA" id="ARBA00023136"/>
    </source>
</evidence>
<evidence type="ECO:0000313" key="9">
    <source>
        <dbReference type="EMBL" id="MBB6096007.1"/>
    </source>
</evidence>
<comment type="subcellular location">
    <subcellularLocation>
        <location evidence="1">Cell membrane</location>
        <topology evidence="1">Single-pass membrane protein</topology>
    </subcellularLocation>
    <subcellularLocation>
        <location evidence="7">Cell membrane</location>
        <topology evidence="7">Single-pass type II membrane protein</topology>
    </subcellularLocation>
</comment>
<comment type="similarity">
    <text evidence="2 7">Belongs to the ExbD/TolR family.</text>
</comment>
<keyword evidence="10" id="KW-1185">Reference proteome</keyword>
<accession>A0A841HRW7</accession>
<dbReference type="EMBL" id="JACHHZ010000006">
    <property type="protein sequence ID" value="MBB6096007.1"/>
    <property type="molecule type" value="Genomic_DNA"/>
</dbReference>
<dbReference type="GO" id="GO:0022857">
    <property type="term" value="F:transmembrane transporter activity"/>
    <property type="evidence" value="ECO:0007669"/>
    <property type="project" value="InterPro"/>
</dbReference>
<comment type="caution">
    <text evidence="9">The sequence shown here is derived from an EMBL/GenBank/DDBJ whole genome shotgun (WGS) entry which is preliminary data.</text>
</comment>
<dbReference type="GO" id="GO:0015031">
    <property type="term" value="P:protein transport"/>
    <property type="evidence" value="ECO:0007669"/>
    <property type="project" value="UniProtKB-KW"/>
</dbReference>
<dbReference type="RefSeq" id="WP_184335388.1">
    <property type="nucleotide sequence ID" value="NZ_JACHHZ010000006.1"/>
</dbReference>
<evidence type="ECO:0000313" key="10">
    <source>
        <dbReference type="Proteomes" id="UP000588068"/>
    </source>
</evidence>
<protein>
    <submittedName>
        <fullName evidence="9">Biopolymer transport protein ExbD</fullName>
    </submittedName>
</protein>
<keyword evidence="7" id="KW-0813">Transport</keyword>
<dbReference type="AlphaFoldDB" id="A0A841HRW7"/>
<evidence type="ECO:0000256" key="3">
    <source>
        <dbReference type="ARBA" id="ARBA00022475"/>
    </source>
</evidence>
<reference evidence="9 10" key="1">
    <citation type="submission" date="2020-08" db="EMBL/GenBank/DDBJ databases">
        <title>Genomic Encyclopedia of Type Strains, Phase IV (KMG-IV): sequencing the most valuable type-strain genomes for metagenomic binning, comparative biology and taxonomic classification.</title>
        <authorList>
            <person name="Goeker M."/>
        </authorList>
    </citation>
    <scope>NUCLEOTIDE SEQUENCE [LARGE SCALE GENOMIC DNA]</scope>
    <source>
        <strain evidence="9 10">DSM 26723</strain>
    </source>
</reference>
<evidence type="ECO:0000256" key="2">
    <source>
        <dbReference type="ARBA" id="ARBA00005811"/>
    </source>
</evidence>
<evidence type="ECO:0000256" key="7">
    <source>
        <dbReference type="RuleBase" id="RU003879"/>
    </source>
</evidence>
<sequence length="184" mass="19833">MTPYRIKRHRKRSKGGGAEAAGHMTLVPFIDMLMILVVFLLVHTSDVDVLPNSKNISIPESISDKKPEPSVVVMITKEDLLVDGRAVAKVSDIVAAQDTVIAPLKQALQSVGDSVLADAAKQDIADRTVTILGDRHTPYAVLRKVMATCTDADYGKVSLAVVERELNTSLNSNRTASLSAANRN</sequence>
<gene>
    <name evidence="9" type="ORF">HNQ60_004898</name>
</gene>
<dbReference type="GO" id="GO:0005886">
    <property type="term" value="C:plasma membrane"/>
    <property type="evidence" value="ECO:0007669"/>
    <property type="project" value="UniProtKB-SubCell"/>
</dbReference>
<name>A0A841HRW7_9GAMM</name>
<proteinExistence type="inferred from homology"/>
<evidence type="ECO:0000256" key="1">
    <source>
        <dbReference type="ARBA" id="ARBA00004162"/>
    </source>
</evidence>
<keyword evidence="3" id="KW-1003">Cell membrane</keyword>
<keyword evidence="5 8" id="KW-1133">Transmembrane helix</keyword>
<dbReference type="Proteomes" id="UP000588068">
    <property type="component" value="Unassembled WGS sequence"/>
</dbReference>